<organism evidence="11 12">
    <name type="scientific">[Clostridium] clostridioforme 90A8</name>
    <dbReference type="NCBI Taxonomy" id="999408"/>
    <lineage>
        <taxon>Bacteria</taxon>
        <taxon>Bacillati</taxon>
        <taxon>Bacillota</taxon>
        <taxon>Clostridia</taxon>
        <taxon>Lachnospirales</taxon>
        <taxon>Lachnospiraceae</taxon>
        <taxon>Enterocloster</taxon>
    </lineage>
</organism>
<sequence length="450" mass="49093">MTLLEQIKEAGIVGCGGAGFPAHVKLNCTVEYLIVNAAECEPLLRTDRWLMIHKAKEIVAAAGMIGDMVQAGKRYIALKETYSEEIASLEAAIKDLGSSVRLYRIKNFYPAGDEQIMVCDITGRTVPPSGIPLDVGAVVSNLATVYSIFNAAQGQPFTDKYLTVTGAVEAPCIVRAPLGTPFTECLSLAGGSPLSSYHVIAGGPMMGKCYDMKEAAGLTVTKTTSGYIIVADDTPLVKQHDIPVSVTLKRAKMCCIQCSCCTQMCPRYLTGHPIKPHMIMRRLAYAQSPQDVLEDEHVKQAMICSECGLCETYACPMGLQPRQVNIYIKNLLRQNMYRYQKPSGTFTQLEERNWRKAPSGRMANRLGVDQYYDYHIDRLMTAEPDLVRISLRQHIGAPSVPKVQPGDKVTCGQLIGAIPEQALGANIHASISGTVAQVTETEIVISADRQ</sequence>
<evidence type="ECO:0000259" key="8">
    <source>
        <dbReference type="Pfam" id="PF01512"/>
    </source>
</evidence>
<dbReference type="Pfam" id="PF01512">
    <property type="entry name" value="Complex1_51K"/>
    <property type="match status" value="1"/>
</dbReference>
<dbReference type="PANTHER" id="PTHR43034:SF2">
    <property type="entry name" value="ION-TRANSLOCATING OXIDOREDUCTASE COMPLEX SUBUNIT C"/>
    <property type="match status" value="1"/>
</dbReference>
<keyword evidence="6" id="KW-0408">Iron</keyword>
<evidence type="ECO:0000313" key="11">
    <source>
        <dbReference type="EMBL" id="ENZ17273.1"/>
    </source>
</evidence>
<feature type="domain" description="NADH-ubiquinone oxidoreductase 51kDa subunit FMN-binding" evidence="8">
    <location>
        <begin position="7"/>
        <end position="149"/>
    </location>
</feature>
<dbReference type="GO" id="GO:0009055">
    <property type="term" value="F:electron transfer activity"/>
    <property type="evidence" value="ECO:0007669"/>
    <property type="project" value="InterPro"/>
</dbReference>
<dbReference type="SUPFAM" id="SSF142019">
    <property type="entry name" value="Nqo1 FMN-binding domain-like"/>
    <property type="match status" value="1"/>
</dbReference>
<dbReference type="RefSeq" id="WP_002583266.1">
    <property type="nucleotide sequence ID" value="NZ_KB851019.1"/>
</dbReference>
<keyword evidence="1" id="KW-0813">Transport</keyword>
<dbReference type="HOGENOM" id="CLU_010808_0_0_9"/>
<keyword evidence="4" id="KW-0677">Repeat</keyword>
<dbReference type="SUPFAM" id="SSF46548">
    <property type="entry name" value="alpha-helical ferredoxin"/>
    <property type="match status" value="1"/>
</dbReference>
<comment type="caution">
    <text evidence="11">The sequence shown here is derived from an EMBL/GenBank/DDBJ whole genome shotgun (WGS) entry which is preliminary data.</text>
</comment>
<dbReference type="PIRSF" id="PIRSF036408">
    <property type="entry name" value="PduS_prd"/>
    <property type="match status" value="1"/>
</dbReference>
<protein>
    <submittedName>
        <fullName evidence="11">PduS protein</fullName>
    </submittedName>
</protein>
<dbReference type="Pfam" id="PF13375">
    <property type="entry name" value="RnfC_N"/>
    <property type="match status" value="1"/>
</dbReference>
<evidence type="ECO:0000256" key="2">
    <source>
        <dbReference type="ARBA" id="ARBA00022485"/>
    </source>
</evidence>
<keyword evidence="5" id="KW-0249">Electron transport</keyword>
<dbReference type="Gene3D" id="1.10.1060.10">
    <property type="entry name" value="Alpha-helical ferredoxin"/>
    <property type="match status" value="1"/>
</dbReference>
<dbReference type="AlphaFoldDB" id="A0A0E2HCV6"/>
<dbReference type="InterPro" id="IPR017054">
    <property type="entry name" value="PduS"/>
</dbReference>
<keyword evidence="7" id="KW-0411">Iron-sulfur</keyword>
<accession>A0A0E2HCV6</accession>
<feature type="domain" description="Soluble ligand binding" evidence="9">
    <location>
        <begin position="162"/>
        <end position="207"/>
    </location>
</feature>
<evidence type="ECO:0000259" key="10">
    <source>
        <dbReference type="Pfam" id="PF13375"/>
    </source>
</evidence>
<gene>
    <name evidence="11" type="ORF">HMPREF1090_02043</name>
</gene>
<dbReference type="InterPro" id="IPR009051">
    <property type="entry name" value="Helical_ferredxn"/>
</dbReference>
<keyword evidence="2" id="KW-0004">4Fe-4S</keyword>
<dbReference type="GO" id="GO:0046872">
    <property type="term" value="F:metal ion binding"/>
    <property type="evidence" value="ECO:0007669"/>
    <property type="project" value="UniProtKB-KW"/>
</dbReference>
<dbReference type="Gene3D" id="3.40.50.11540">
    <property type="entry name" value="NADH-ubiquinone oxidoreductase 51kDa subunit"/>
    <property type="match status" value="1"/>
</dbReference>
<evidence type="ECO:0000256" key="6">
    <source>
        <dbReference type="ARBA" id="ARBA00023004"/>
    </source>
</evidence>
<evidence type="ECO:0000256" key="7">
    <source>
        <dbReference type="ARBA" id="ARBA00023014"/>
    </source>
</evidence>
<dbReference type="InterPro" id="IPR026902">
    <property type="entry name" value="RnfC_N"/>
</dbReference>
<dbReference type="Pfam" id="PF13534">
    <property type="entry name" value="Fer4_17"/>
    <property type="match status" value="1"/>
</dbReference>
<evidence type="ECO:0000259" key="9">
    <source>
        <dbReference type="Pfam" id="PF10531"/>
    </source>
</evidence>
<dbReference type="InterPro" id="IPR037225">
    <property type="entry name" value="Nuo51_FMN-bd_sf"/>
</dbReference>
<dbReference type="GeneID" id="57960190"/>
<evidence type="ECO:0000256" key="4">
    <source>
        <dbReference type="ARBA" id="ARBA00022737"/>
    </source>
</evidence>
<evidence type="ECO:0000313" key="12">
    <source>
        <dbReference type="Proteomes" id="UP000013085"/>
    </source>
</evidence>
<dbReference type="InterPro" id="IPR010208">
    <property type="entry name" value="Ion_transpt_RnfC/RsxC"/>
</dbReference>
<name>A0A0E2HCV6_9FIRM</name>
<dbReference type="InterPro" id="IPR019554">
    <property type="entry name" value="Soluble_ligand-bd"/>
</dbReference>
<dbReference type="Gene3D" id="3.10.20.600">
    <property type="match status" value="1"/>
</dbReference>
<dbReference type="EMBL" id="AGYR01000018">
    <property type="protein sequence ID" value="ENZ17273.1"/>
    <property type="molecule type" value="Genomic_DNA"/>
</dbReference>
<dbReference type="PANTHER" id="PTHR43034">
    <property type="entry name" value="ION-TRANSLOCATING OXIDOREDUCTASE COMPLEX SUBUNIT C"/>
    <property type="match status" value="1"/>
</dbReference>
<proteinExistence type="predicted"/>
<reference evidence="11 12" key="1">
    <citation type="submission" date="2013-01" db="EMBL/GenBank/DDBJ databases">
        <title>The Genome Sequence of Clostridium clostridioforme 90A8.</title>
        <authorList>
            <consortium name="The Broad Institute Genome Sequencing Platform"/>
            <person name="Earl A."/>
            <person name="Ward D."/>
            <person name="Feldgarden M."/>
            <person name="Gevers D."/>
            <person name="Courvalin P."/>
            <person name="Lambert T."/>
            <person name="Walker B."/>
            <person name="Young S.K."/>
            <person name="Zeng Q."/>
            <person name="Gargeya S."/>
            <person name="Fitzgerald M."/>
            <person name="Haas B."/>
            <person name="Abouelleil A."/>
            <person name="Alvarado L."/>
            <person name="Arachchi H.M."/>
            <person name="Berlin A.M."/>
            <person name="Chapman S.B."/>
            <person name="Dewar J."/>
            <person name="Goldberg J."/>
            <person name="Griggs A."/>
            <person name="Gujja S."/>
            <person name="Hansen M."/>
            <person name="Howarth C."/>
            <person name="Imamovic A."/>
            <person name="Larimer J."/>
            <person name="McCowan C."/>
            <person name="Murphy C."/>
            <person name="Neiman D."/>
            <person name="Pearson M."/>
            <person name="Priest M."/>
            <person name="Roberts A."/>
            <person name="Saif S."/>
            <person name="Shea T."/>
            <person name="Sisk P."/>
            <person name="Sykes S."/>
            <person name="Wortman J."/>
            <person name="Nusbaum C."/>
            <person name="Birren B."/>
        </authorList>
    </citation>
    <scope>NUCLEOTIDE SEQUENCE [LARGE SCALE GENOMIC DNA]</scope>
    <source>
        <strain evidence="11 12">90A8</strain>
    </source>
</reference>
<feature type="domain" description="RnfC Barrel sandwich hybrid" evidence="10">
    <location>
        <begin position="384"/>
        <end position="443"/>
    </location>
</feature>
<dbReference type="InterPro" id="IPR011538">
    <property type="entry name" value="Nuo51_FMN-bd"/>
</dbReference>
<dbReference type="PATRIC" id="fig|999408.3.peg.2191"/>
<dbReference type="SUPFAM" id="SSF142984">
    <property type="entry name" value="Nqo1 middle domain-like"/>
    <property type="match status" value="1"/>
</dbReference>
<evidence type="ECO:0000256" key="1">
    <source>
        <dbReference type="ARBA" id="ARBA00022448"/>
    </source>
</evidence>
<dbReference type="GO" id="GO:0051539">
    <property type="term" value="F:4 iron, 4 sulfur cluster binding"/>
    <property type="evidence" value="ECO:0007669"/>
    <property type="project" value="UniProtKB-KW"/>
</dbReference>
<dbReference type="Pfam" id="PF10531">
    <property type="entry name" value="SLBB"/>
    <property type="match status" value="1"/>
</dbReference>
<dbReference type="PROSITE" id="PS00198">
    <property type="entry name" value="4FE4S_FER_1"/>
    <property type="match status" value="1"/>
</dbReference>
<dbReference type="Proteomes" id="UP000013085">
    <property type="component" value="Unassembled WGS sequence"/>
</dbReference>
<evidence type="ECO:0000256" key="3">
    <source>
        <dbReference type="ARBA" id="ARBA00022723"/>
    </source>
</evidence>
<keyword evidence="3" id="KW-0479">Metal-binding</keyword>
<dbReference type="GO" id="GO:0016020">
    <property type="term" value="C:membrane"/>
    <property type="evidence" value="ECO:0007669"/>
    <property type="project" value="InterPro"/>
</dbReference>
<dbReference type="InterPro" id="IPR017900">
    <property type="entry name" value="4Fe4S_Fe_S_CS"/>
</dbReference>
<evidence type="ECO:0000256" key="5">
    <source>
        <dbReference type="ARBA" id="ARBA00022982"/>
    </source>
</evidence>